<dbReference type="KEGG" id="osn:118765760"/>
<keyword evidence="3" id="KW-1185">Reference proteome</keyword>
<sequence length="405" mass="46252">MNTIALPIFLLFLLYDNGVPVFSKNPNKICPEILPHMKPRHKHIARFSNISITKECAKLCLYRSVCNSFAFNQKKEICEIYFAVRHNLREIDHYVFSFIKTWDPRLAGSCFNHSCERNEMCLPETNAYYCLQLDINCGLPRQENSAVISYQSTNTVKYSCLSNQTERMIHSFCKLTGIWSKPTTSCGFSCRHPYLVNLTISNGAYVDSYWNYECGKMNTTCHMKGIWSKTSRNDLNISCTTKEDAGQGFKTTNVSYRCARVRSGLVPVYDNLLMCLRSEYIKDCNVICNIPNGKNLKYSTVRRCKRFYICHQLKSNYRIRKLVFCQPNIEMENGTISFEGVMKMVCEILDQLTLETIRNNSGALLPGISAGFSDSISTAVTESTTNIAGERSKDYADNQAFNDLT</sequence>
<evidence type="ECO:0000256" key="1">
    <source>
        <dbReference type="SAM" id="SignalP"/>
    </source>
</evidence>
<dbReference type="Proteomes" id="UP000515154">
    <property type="component" value="Linkage group LG13"/>
</dbReference>
<feature type="signal peptide" evidence="1">
    <location>
        <begin position="1"/>
        <end position="18"/>
    </location>
</feature>
<organism evidence="3 4">
    <name type="scientific">Octopus sinensis</name>
    <name type="common">East Asian common octopus</name>
    <dbReference type="NCBI Taxonomy" id="2607531"/>
    <lineage>
        <taxon>Eukaryota</taxon>
        <taxon>Metazoa</taxon>
        <taxon>Spiralia</taxon>
        <taxon>Lophotrochozoa</taxon>
        <taxon>Mollusca</taxon>
        <taxon>Cephalopoda</taxon>
        <taxon>Coleoidea</taxon>
        <taxon>Octopodiformes</taxon>
        <taxon>Octopoda</taxon>
        <taxon>Incirrata</taxon>
        <taxon>Octopodidae</taxon>
        <taxon>Octopus</taxon>
    </lineage>
</organism>
<evidence type="ECO:0000259" key="2">
    <source>
        <dbReference type="PROSITE" id="PS50948"/>
    </source>
</evidence>
<dbReference type="RefSeq" id="XP_036364051.1">
    <property type="nucleotide sequence ID" value="XM_036508158.1"/>
</dbReference>
<evidence type="ECO:0000313" key="4">
    <source>
        <dbReference type="RefSeq" id="XP_036364051.1"/>
    </source>
</evidence>
<dbReference type="PROSITE" id="PS50948">
    <property type="entry name" value="PAN"/>
    <property type="match status" value="1"/>
</dbReference>
<keyword evidence="1" id="KW-0732">Signal</keyword>
<reference evidence="4" key="1">
    <citation type="submission" date="2025-08" db="UniProtKB">
        <authorList>
            <consortium name="RefSeq"/>
        </authorList>
    </citation>
    <scope>IDENTIFICATION</scope>
</reference>
<feature type="chain" id="PRO_5028799229" evidence="1">
    <location>
        <begin position="19"/>
        <end position="405"/>
    </location>
</feature>
<feature type="domain" description="Apple" evidence="2">
    <location>
        <begin position="30"/>
        <end position="98"/>
    </location>
</feature>
<gene>
    <name evidence="4" type="primary">LOC118765760</name>
</gene>
<evidence type="ECO:0000313" key="3">
    <source>
        <dbReference type="Proteomes" id="UP000515154"/>
    </source>
</evidence>
<proteinExistence type="predicted"/>
<dbReference type="Pfam" id="PF00024">
    <property type="entry name" value="PAN_1"/>
    <property type="match status" value="1"/>
</dbReference>
<dbReference type="AlphaFoldDB" id="A0A7E6F8F1"/>
<protein>
    <submittedName>
        <fullName evidence="4">Uncharacterized protein LOC118765760</fullName>
    </submittedName>
</protein>
<dbReference type="InterPro" id="IPR003609">
    <property type="entry name" value="Pan_app"/>
</dbReference>
<name>A0A7E6F8F1_9MOLL</name>
<accession>A0A7E6F8F1</accession>